<dbReference type="Proteomes" id="UP001168528">
    <property type="component" value="Unassembled WGS sequence"/>
</dbReference>
<evidence type="ECO:0000313" key="2">
    <source>
        <dbReference type="Proteomes" id="UP001168528"/>
    </source>
</evidence>
<dbReference type="RefSeq" id="WP_302036791.1">
    <property type="nucleotide sequence ID" value="NZ_JAUKPO010000003.1"/>
</dbReference>
<reference evidence="1" key="1">
    <citation type="submission" date="2023-07" db="EMBL/GenBank/DDBJ databases">
        <title>The genome sequence of Rhodocytophaga aerolata KACC 12507.</title>
        <authorList>
            <person name="Zhang X."/>
        </authorList>
    </citation>
    <scope>NUCLEOTIDE SEQUENCE</scope>
    <source>
        <strain evidence="1">KACC 12507</strain>
    </source>
</reference>
<dbReference type="PANTHER" id="PTHR36109:SF2">
    <property type="entry name" value="MEMBRANE PROTEIN"/>
    <property type="match status" value="1"/>
</dbReference>
<accession>A0ABT8R1L3</accession>
<dbReference type="PANTHER" id="PTHR36109">
    <property type="entry name" value="MEMBRANE PROTEIN-RELATED"/>
    <property type="match status" value="1"/>
</dbReference>
<dbReference type="EMBL" id="JAUKPO010000003">
    <property type="protein sequence ID" value="MDO1445985.1"/>
    <property type="molecule type" value="Genomic_DNA"/>
</dbReference>
<gene>
    <name evidence="1" type="ORF">Q0590_06960</name>
</gene>
<protein>
    <recommendedName>
        <fullName evidence="3">General stress protein 17M-like domain-containing protein</fullName>
    </recommendedName>
</protein>
<evidence type="ECO:0008006" key="3">
    <source>
        <dbReference type="Google" id="ProtNLM"/>
    </source>
</evidence>
<proteinExistence type="predicted"/>
<dbReference type="InterPro" id="IPR052948">
    <property type="entry name" value="Low_temp-induced_all0457"/>
</dbReference>
<evidence type="ECO:0000313" key="1">
    <source>
        <dbReference type="EMBL" id="MDO1445985.1"/>
    </source>
</evidence>
<sequence length="182" mass="18722">MDNTTSNYSTGSTGQRRMLTGMFRDRDSAEQAYTSLRSRGYSDEDINLLMSDDTRKKHFKHDDSAIGNKAMEGAGVGSAIGGTLGAIVGAIAAAGTSIALPGLGLVVAGPIAAGLAGAGAGGLTGGVLGALVGAGIPEDRAKEYESGIKEGGIVMGVSPRSDDDATYLENEWKTYRGEKIYR</sequence>
<keyword evidence="2" id="KW-1185">Reference proteome</keyword>
<organism evidence="1 2">
    <name type="scientific">Rhodocytophaga aerolata</name>
    <dbReference type="NCBI Taxonomy" id="455078"/>
    <lineage>
        <taxon>Bacteria</taxon>
        <taxon>Pseudomonadati</taxon>
        <taxon>Bacteroidota</taxon>
        <taxon>Cytophagia</taxon>
        <taxon>Cytophagales</taxon>
        <taxon>Rhodocytophagaceae</taxon>
        <taxon>Rhodocytophaga</taxon>
    </lineage>
</organism>
<comment type="caution">
    <text evidence="1">The sequence shown here is derived from an EMBL/GenBank/DDBJ whole genome shotgun (WGS) entry which is preliminary data.</text>
</comment>
<name>A0ABT8R1L3_9BACT</name>